<sequence>THCLVPRNCILFLATHLLGDRFNLLNWLGFTVCLSGIFLLVILKAMNSKGDSVLNPFLFLCRHSCSFTRSCVCRQLLASARSDGCSSAFVTKGHWLCLQQRR</sequence>
<reference evidence="2" key="2">
    <citation type="submission" date="2025-09" db="UniProtKB">
        <authorList>
            <consortium name="Ensembl"/>
        </authorList>
    </citation>
    <scope>IDENTIFICATION</scope>
</reference>
<dbReference type="Ensembl" id="ENSACUT00000022825.1">
    <property type="protein sequence ID" value="ENSACUP00000021411.1"/>
    <property type="gene ID" value="ENSACUG00000014305.1"/>
</dbReference>
<reference evidence="2" key="1">
    <citation type="submission" date="2025-08" db="UniProtKB">
        <authorList>
            <consortium name="Ensembl"/>
        </authorList>
    </citation>
    <scope>IDENTIFICATION</scope>
</reference>
<dbReference type="Proteomes" id="UP000472269">
    <property type="component" value="Unplaced"/>
</dbReference>
<dbReference type="AlphaFoldDB" id="A0A663NC48"/>
<keyword evidence="1" id="KW-1133">Transmembrane helix</keyword>
<name>A0A663NC48_ATHCN</name>
<feature type="transmembrane region" description="Helical" evidence="1">
    <location>
        <begin position="24"/>
        <end position="43"/>
    </location>
</feature>
<keyword evidence="3" id="KW-1185">Reference proteome</keyword>
<keyword evidence="1" id="KW-0472">Membrane</keyword>
<protein>
    <submittedName>
        <fullName evidence="2">Uncharacterized protein</fullName>
    </submittedName>
</protein>
<evidence type="ECO:0000313" key="3">
    <source>
        <dbReference type="Proteomes" id="UP000472269"/>
    </source>
</evidence>
<keyword evidence="1" id="KW-0812">Transmembrane</keyword>
<proteinExistence type="predicted"/>
<evidence type="ECO:0000313" key="2">
    <source>
        <dbReference type="Ensembl" id="ENSACUP00000021411.1"/>
    </source>
</evidence>
<organism evidence="2 3">
    <name type="scientific">Athene cunicularia</name>
    <name type="common">Burrowing owl</name>
    <name type="synonym">Speotyto cunicularia</name>
    <dbReference type="NCBI Taxonomy" id="194338"/>
    <lineage>
        <taxon>Eukaryota</taxon>
        <taxon>Metazoa</taxon>
        <taxon>Chordata</taxon>
        <taxon>Craniata</taxon>
        <taxon>Vertebrata</taxon>
        <taxon>Euteleostomi</taxon>
        <taxon>Archelosauria</taxon>
        <taxon>Archosauria</taxon>
        <taxon>Dinosauria</taxon>
        <taxon>Saurischia</taxon>
        <taxon>Theropoda</taxon>
        <taxon>Coelurosauria</taxon>
        <taxon>Aves</taxon>
        <taxon>Neognathae</taxon>
        <taxon>Neoaves</taxon>
        <taxon>Telluraves</taxon>
        <taxon>Strigiformes</taxon>
        <taxon>Strigidae</taxon>
        <taxon>Athene</taxon>
    </lineage>
</organism>
<accession>A0A663NC48</accession>
<evidence type="ECO:0000256" key="1">
    <source>
        <dbReference type="SAM" id="Phobius"/>
    </source>
</evidence>